<name>A0A840ANL5_9HYPH</name>
<evidence type="ECO:0000256" key="1">
    <source>
        <dbReference type="SAM" id="MobiDB-lite"/>
    </source>
</evidence>
<dbReference type="InterPro" id="IPR010865">
    <property type="entry name" value="DUF1499"/>
</dbReference>
<dbReference type="EMBL" id="JACIDS010000002">
    <property type="protein sequence ID" value="MBB3930627.1"/>
    <property type="molecule type" value="Genomic_DNA"/>
</dbReference>
<protein>
    <recommendedName>
        <fullName evidence="5">DUF1499 domain-containing protein</fullName>
    </recommendedName>
</protein>
<dbReference type="Pfam" id="PF07386">
    <property type="entry name" value="DUF1499"/>
    <property type="match status" value="1"/>
</dbReference>
<reference evidence="3 4" key="1">
    <citation type="submission" date="2020-08" db="EMBL/GenBank/DDBJ databases">
        <title>Genomic Encyclopedia of Type Strains, Phase IV (KMG-IV): sequencing the most valuable type-strain genomes for metagenomic binning, comparative biology and taxonomic classification.</title>
        <authorList>
            <person name="Goeker M."/>
        </authorList>
    </citation>
    <scope>NUCLEOTIDE SEQUENCE [LARGE SCALE GENOMIC DNA]</scope>
    <source>
        <strain evidence="3 4">DSM 25966</strain>
    </source>
</reference>
<feature type="transmembrane region" description="Helical" evidence="2">
    <location>
        <begin position="76"/>
        <end position="98"/>
    </location>
</feature>
<gene>
    <name evidence="3" type="ORF">GGR25_001666</name>
</gene>
<sequence>MTARPSQRLARSAPWALRFAALPVPLLLLAALLHHYRFIDIAPLFATIGIAWALAAAALVLAVLAFRAIWIDGAAGFRAAMWAAVLAGLVLLLPAAVVTEMIHLPRLADVSTDGTDPPLFTVAPDSVTMRPLPGPRLRAEQAVAYPDIVARHYPLSPERVFQSVDALVAAQGWNVTDRRAPDTDNEVGWIEAEGSTMVLALPVDIVIRVIGDEDGALVDMRSASRVGAHDLGDNARRIRDFLTALDTALQGVSEPEGGMDDADSDGQAGGDAQDLPPLPVPSPINGR</sequence>
<proteinExistence type="predicted"/>
<keyword evidence="2" id="KW-1133">Transmembrane helix</keyword>
<keyword evidence="2" id="KW-0472">Membrane</keyword>
<feature type="transmembrane region" description="Helical" evidence="2">
    <location>
        <begin position="45"/>
        <end position="70"/>
    </location>
</feature>
<keyword evidence="4" id="KW-1185">Reference proteome</keyword>
<feature type="transmembrane region" description="Helical" evidence="2">
    <location>
        <begin position="15"/>
        <end position="33"/>
    </location>
</feature>
<organism evidence="3 4">
    <name type="scientific">Kaistia hirudinis</name>
    <dbReference type="NCBI Taxonomy" id="1293440"/>
    <lineage>
        <taxon>Bacteria</taxon>
        <taxon>Pseudomonadati</taxon>
        <taxon>Pseudomonadota</taxon>
        <taxon>Alphaproteobacteria</taxon>
        <taxon>Hyphomicrobiales</taxon>
        <taxon>Kaistiaceae</taxon>
        <taxon>Kaistia</taxon>
    </lineage>
</organism>
<evidence type="ECO:0000256" key="2">
    <source>
        <dbReference type="SAM" id="Phobius"/>
    </source>
</evidence>
<accession>A0A840ANL5</accession>
<comment type="caution">
    <text evidence="3">The sequence shown here is derived from an EMBL/GenBank/DDBJ whole genome shotgun (WGS) entry which is preliminary data.</text>
</comment>
<evidence type="ECO:0008006" key="5">
    <source>
        <dbReference type="Google" id="ProtNLM"/>
    </source>
</evidence>
<evidence type="ECO:0000313" key="4">
    <source>
        <dbReference type="Proteomes" id="UP000553963"/>
    </source>
</evidence>
<dbReference type="Proteomes" id="UP000553963">
    <property type="component" value="Unassembled WGS sequence"/>
</dbReference>
<dbReference type="RefSeq" id="WP_183398265.1">
    <property type="nucleotide sequence ID" value="NZ_JACIDS010000002.1"/>
</dbReference>
<feature type="compositionally biased region" description="Pro residues" evidence="1">
    <location>
        <begin position="276"/>
        <end position="287"/>
    </location>
</feature>
<keyword evidence="2" id="KW-0812">Transmembrane</keyword>
<dbReference type="AlphaFoldDB" id="A0A840ANL5"/>
<feature type="region of interest" description="Disordered" evidence="1">
    <location>
        <begin position="251"/>
        <end position="287"/>
    </location>
</feature>
<evidence type="ECO:0000313" key="3">
    <source>
        <dbReference type="EMBL" id="MBB3930627.1"/>
    </source>
</evidence>